<feature type="domain" description="GntR C-terminal" evidence="5">
    <location>
        <begin position="107"/>
        <end position="268"/>
    </location>
</feature>
<keyword evidence="2 6" id="KW-0238">DNA-binding</keyword>
<sequence length="317" mass="35888">MTLSEEDFEESGVGPRRAGIVKIGKHIVSGDRGFRPGDVLRIEHVIDLLGCSRPLTREILQVLHHKGLITLKARTGATVEPIDRWNVFDRDVIEWRLDIAPRFQMRSLTELREAVEPRAALLAAQRASADVCRDLVSLALEFKSIGEAPEFEDLTDVGLACRERYRRVDEQFHRMLLQGSQNEMFSGLVDQVTRAVNFRIEKEWAGAPRPYGDTPGDERSFDPVPGSRKRFPRRPEPLALWFHFGLAYAIEQGLPHAAETFARAVLAEFHNGYLSNPDLLDALGRALHELDLGGMREADREPFHRAVAGVLLRRDER</sequence>
<dbReference type="PANTHER" id="PTHR43537">
    <property type="entry name" value="TRANSCRIPTIONAL REGULATOR, GNTR FAMILY"/>
    <property type="match status" value="1"/>
</dbReference>
<dbReference type="Pfam" id="PF07729">
    <property type="entry name" value="FCD"/>
    <property type="match status" value="1"/>
</dbReference>
<dbReference type="InterPro" id="IPR008920">
    <property type="entry name" value="TF_FadR/GntR_C"/>
</dbReference>
<protein>
    <submittedName>
        <fullName evidence="6">DNA-binding FadR family transcriptional regulator</fullName>
    </submittedName>
</protein>
<dbReference type="SUPFAM" id="SSF46785">
    <property type="entry name" value="Winged helix' DNA-binding domain"/>
    <property type="match status" value="1"/>
</dbReference>
<keyword evidence="1" id="KW-0805">Transcription regulation</keyword>
<dbReference type="GO" id="GO:0003677">
    <property type="term" value="F:DNA binding"/>
    <property type="evidence" value="ECO:0007669"/>
    <property type="project" value="UniProtKB-KW"/>
</dbReference>
<dbReference type="InterPro" id="IPR011711">
    <property type="entry name" value="GntR_C"/>
</dbReference>
<dbReference type="InterPro" id="IPR036388">
    <property type="entry name" value="WH-like_DNA-bd_sf"/>
</dbReference>
<dbReference type="PANTHER" id="PTHR43537:SF44">
    <property type="entry name" value="GNTR FAMILY REGULATORY PROTEIN"/>
    <property type="match status" value="1"/>
</dbReference>
<evidence type="ECO:0000313" key="7">
    <source>
        <dbReference type="Proteomes" id="UP000578112"/>
    </source>
</evidence>
<dbReference type="SMART" id="SM00895">
    <property type="entry name" value="FCD"/>
    <property type="match status" value="1"/>
</dbReference>
<reference evidence="6 7" key="1">
    <citation type="submission" date="2020-08" db="EMBL/GenBank/DDBJ databases">
        <title>Sequencing the genomes of 1000 actinobacteria strains.</title>
        <authorList>
            <person name="Klenk H.-P."/>
        </authorList>
    </citation>
    <scope>NUCLEOTIDE SEQUENCE [LARGE SCALE GENOMIC DNA]</scope>
    <source>
        <strain evidence="6 7">DSM 43149</strain>
    </source>
</reference>
<gene>
    <name evidence="6" type="ORF">BJ971_004989</name>
</gene>
<evidence type="ECO:0000256" key="3">
    <source>
        <dbReference type="ARBA" id="ARBA00023163"/>
    </source>
</evidence>
<keyword evidence="3" id="KW-0804">Transcription</keyword>
<name>A0A7W7I1D2_9ACTN</name>
<dbReference type="InterPro" id="IPR036390">
    <property type="entry name" value="WH_DNA-bd_sf"/>
</dbReference>
<dbReference type="SUPFAM" id="SSF48008">
    <property type="entry name" value="GntR ligand-binding domain-like"/>
    <property type="match status" value="1"/>
</dbReference>
<dbReference type="EMBL" id="JACHNH010000001">
    <property type="protein sequence ID" value="MBB4764433.1"/>
    <property type="molecule type" value="Genomic_DNA"/>
</dbReference>
<comment type="caution">
    <text evidence="6">The sequence shown here is derived from an EMBL/GenBank/DDBJ whole genome shotgun (WGS) entry which is preliminary data.</text>
</comment>
<evidence type="ECO:0000259" key="5">
    <source>
        <dbReference type="SMART" id="SM00895"/>
    </source>
</evidence>
<evidence type="ECO:0000256" key="1">
    <source>
        <dbReference type="ARBA" id="ARBA00023015"/>
    </source>
</evidence>
<evidence type="ECO:0000256" key="4">
    <source>
        <dbReference type="SAM" id="MobiDB-lite"/>
    </source>
</evidence>
<dbReference type="Gene3D" id="1.20.120.530">
    <property type="entry name" value="GntR ligand-binding domain-like"/>
    <property type="match status" value="1"/>
</dbReference>
<organism evidence="6 7">
    <name type="scientific">Actinoplanes digitatis</name>
    <dbReference type="NCBI Taxonomy" id="1868"/>
    <lineage>
        <taxon>Bacteria</taxon>
        <taxon>Bacillati</taxon>
        <taxon>Actinomycetota</taxon>
        <taxon>Actinomycetes</taxon>
        <taxon>Micromonosporales</taxon>
        <taxon>Micromonosporaceae</taxon>
        <taxon>Actinoplanes</taxon>
    </lineage>
</organism>
<evidence type="ECO:0000313" key="6">
    <source>
        <dbReference type="EMBL" id="MBB4764433.1"/>
    </source>
</evidence>
<feature type="region of interest" description="Disordered" evidence="4">
    <location>
        <begin position="207"/>
        <end position="230"/>
    </location>
</feature>
<proteinExistence type="predicted"/>
<dbReference type="Gene3D" id="1.10.10.10">
    <property type="entry name" value="Winged helix-like DNA-binding domain superfamily/Winged helix DNA-binding domain"/>
    <property type="match status" value="1"/>
</dbReference>
<dbReference type="Proteomes" id="UP000578112">
    <property type="component" value="Unassembled WGS sequence"/>
</dbReference>
<evidence type="ECO:0000256" key="2">
    <source>
        <dbReference type="ARBA" id="ARBA00023125"/>
    </source>
</evidence>
<dbReference type="RefSeq" id="WP_184995625.1">
    <property type="nucleotide sequence ID" value="NZ_BOMK01000027.1"/>
</dbReference>
<dbReference type="AlphaFoldDB" id="A0A7W7I1D2"/>
<accession>A0A7W7I1D2</accession>
<keyword evidence="7" id="KW-1185">Reference proteome</keyword>